<feature type="domain" description="DUF7674" evidence="1">
    <location>
        <begin position="14"/>
        <end position="120"/>
    </location>
</feature>
<dbReference type="AlphaFoldDB" id="A0A4Q1CZC3"/>
<evidence type="ECO:0000313" key="2">
    <source>
        <dbReference type="EMBL" id="RXK80750.1"/>
    </source>
</evidence>
<organism evidence="2 3">
    <name type="scientific">Filimonas effusa</name>
    <dbReference type="NCBI Taxonomy" id="2508721"/>
    <lineage>
        <taxon>Bacteria</taxon>
        <taxon>Pseudomonadati</taxon>
        <taxon>Bacteroidota</taxon>
        <taxon>Chitinophagia</taxon>
        <taxon>Chitinophagales</taxon>
        <taxon>Chitinophagaceae</taxon>
        <taxon>Filimonas</taxon>
    </lineage>
</organism>
<reference evidence="2 3" key="1">
    <citation type="submission" date="2019-01" db="EMBL/GenBank/DDBJ databases">
        <title>Filimonas sp. strain TTM-71.</title>
        <authorList>
            <person name="Chen W.-M."/>
        </authorList>
    </citation>
    <scope>NUCLEOTIDE SEQUENCE [LARGE SCALE GENOMIC DNA]</scope>
    <source>
        <strain evidence="2 3">TTM-71</strain>
    </source>
</reference>
<sequence length="125" mass="14482">MMRLTVMNQYEVPALIADNIPEVRHELAEPTNACNINNTLHILTNYTERMCQAHDMRGIQKCMKLADEIYVKGNNLVKTAVTNVFVYSFSIFRMTCNSVEWRLLQAKMPITLYSVYMRQVMQPGC</sequence>
<dbReference type="Proteomes" id="UP000290545">
    <property type="component" value="Unassembled WGS sequence"/>
</dbReference>
<name>A0A4Q1CZC3_9BACT</name>
<dbReference type="Pfam" id="PF24722">
    <property type="entry name" value="DUF7674"/>
    <property type="match status" value="1"/>
</dbReference>
<gene>
    <name evidence="2" type="ORF">ESB13_21535</name>
</gene>
<protein>
    <recommendedName>
        <fullName evidence="1">DUF7674 domain-containing protein</fullName>
    </recommendedName>
</protein>
<keyword evidence="3" id="KW-1185">Reference proteome</keyword>
<dbReference type="OrthoDB" id="707611at2"/>
<accession>A0A4Q1CZC3</accession>
<dbReference type="RefSeq" id="WP_129005777.1">
    <property type="nucleotide sequence ID" value="NZ_SDHZ01000005.1"/>
</dbReference>
<proteinExistence type="predicted"/>
<dbReference type="InterPro" id="IPR056091">
    <property type="entry name" value="DUF7674"/>
</dbReference>
<dbReference type="EMBL" id="SDHZ01000005">
    <property type="protein sequence ID" value="RXK80750.1"/>
    <property type="molecule type" value="Genomic_DNA"/>
</dbReference>
<evidence type="ECO:0000313" key="3">
    <source>
        <dbReference type="Proteomes" id="UP000290545"/>
    </source>
</evidence>
<evidence type="ECO:0000259" key="1">
    <source>
        <dbReference type="Pfam" id="PF24722"/>
    </source>
</evidence>
<comment type="caution">
    <text evidence="2">The sequence shown here is derived from an EMBL/GenBank/DDBJ whole genome shotgun (WGS) entry which is preliminary data.</text>
</comment>